<comment type="caution">
    <text evidence="12">The sequence shown here is derived from an EMBL/GenBank/DDBJ whole genome shotgun (WGS) entry which is preliminary data.</text>
</comment>
<comment type="similarity">
    <text evidence="2 10">Belongs to the gluconokinase GntK/GntV family.</text>
</comment>
<evidence type="ECO:0000256" key="11">
    <source>
        <dbReference type="SAM" id="Phobius"/>
    </source>
</evidence>
<evidence type="ECO:0000256" key="4">
    <source>
        <dbReference type="ARBA" id="ARBA00022679"/>
    </source>
</evidence>
<keyword evidence="4 10" id="KW-0808">Transferase</keyword>
<dbReference type="InterPro" id="IPR031322">
    <property type="entry name" value="Shikimate/glucono_kinase"/>
</dbReference>
<dbReference type="InterPro" id="IPR027417">
    <property type="entry name" value="P-loop_NTPase"/>
</dbReference>
<evidence type="ECO:0000256" key="2">
    <source>
        <dbReference type="ARBA" id="ARBA00008420"/>
    </source>
</evidence>
<evidence type="ECO:0000256" key="10">
    <source>
        <dbReference type="RuleBase" id="RU363066"/>
    </source>
</evidence>
<keyword evidence="6 10" id="KW-0418">Kinase</keyword>
<keyword evidence="5 10" id="KW-0547">Nucleotide-binding</keyword>
<comment type="pathway">
    <text evidence="1">Carbohydrate acid metabolism.</text>
</comment>
<name>A0A4Q2L2X7_9MICO</name>
<dbReference type="PANTHER" id="PTHR43442:SF3">
    <property type="entry name" value="GLUCONOKINASE-RELATED"/>
    <property type="match status" value="1"/>
</dbReference>
<dbReference type="GO" id="GO:0019521">
    <property type="term" value="P:D-gluconate metabolic process"/>
    <property type="evidence" value="ECO:0007669"/>
    <property type="project" value="UniProtKB-KW"/>
</dbReference>
<dbReference type="EC" id="2.7.1.12" evidence="3 10"/>
<keyword evidence="11" id="KW-0812">Transmembrane</keyword>
<dbReference type="PANTHER" id="PTHR43442">
    <property type="entry name" value="GLUCONOKINASE-RELATED"/>
    <property type="match status" value="1"/>
</dbReference>
<dbReference type="InterPro" id="IPR006001">
    <property type="entry name" value="Therm_gnt_kin"/>
</dbReference>
<gene>
    <name evidence="12" type="ORF">ESP51_06635</name>
</gene>
<dbReference type="SUPFAM" id="SSF52540">
    <property type="entry name" value="P-loop containing nucleoside triphosphate hydrolases"/>
    <property type="match status" value="1"/>
</dbReference>
<keyword evidence="13" id="KW-1185">Reference proteome</keyword>
<keyword evidence="8" id="KW-0311">Gluconate utilization</keyword>
<dbReference type="GO" id="GO:0005737">
    <property type="term" value="C:cytoplasm"/>
    <property type="evidence" value="ECO:0007669"/>
    <property type="project" value="TreeGrafter"/>
</dbReference>
<dbReference type="NCBIfam" id="TIGR01313">
    <property type="entry name" value="therm_gnt_kin"/>
    <property type="match status" value="1"/>
</dbReference>
<dbReference type="Proteomes" id="UP000293865">
    <property type="component" value="Unassembled WGS sequence"/>
</dbReference>
<proteinExistence type="inferred from homology"/>
<dbReference type="FunFam" id="3.40.50.300:FF:000522">
    <property type="entry name" value="Gluconokinase"/>
    <property type="match status" value="1"/>
</dbReference>
<evidence type="ECO:0000256" key="1">
    <source>
        <dbReference type="ARBA" id="ARBA00004761"/>
    </source>
</evidence>
<keyword evidence="11" id="KW-1133">Transmembrane helix</keyword>
<keyword evidence="11" id="KW-0472">Membrane</keyword>
<feature type="transmembrane region" description="Helical" evidence="11">
    <location>
        <begin position="55"/>
        <end position="75"/>
    </location>
</feature>
<evidence type="ECO:0000256" key="3">
    <source>
        <dbReference type="ARBA" id="ARBA00012054"/>
    </source>
</evidence>
<protein>
    <recommendedName>
        <fullName evidence="3 10">Gluconokinase</fullName>
        <ecNumber evidence="3 10">2.7.1.12</ecNumber>
    </recommendedName>
</protein>
<dbReference type="EMBL" id="SDPN01000009">
    <property type="protein sequence ID" value="RXZ71889.1"/>
    <property type="molecule type" value="Genomic_DNA"/>
</dbReference>
<dbReference type="Gene3D" id="3.40.50.300">
    <property type="entry name" value="P-loop containing nucleotide triphosphate hydrolases"/>
    <property type="match status" value="1"/>
</dbReference>
<evidence type="ECO:0000256" key="9">
    <source>
        <dbReference type="ARBA" id="ARBA00048090"/>
    </source>
</evidence>
<dbReference type="GO" id="GO:0005524">
    <property type="term" value="F:ATP binding"/>
    <property type="evidence" value="ECO:0007669"/>
    <property type="project" value="UniProtKB-KW"/>
</dbReference>
<evidence type="ECO:0000256" key="5">
    <source>
        <dbReference type="ARBA" id="ARBA00022741"/>
    </source>
</evidence>
<evidence type="ECO:0000256" key="6">
    <source>
        <dbReference type="ARBA" id="ARBA00022777"/>
    </source>
</evidence>
<dbReference type="CDD" id="cd02021">
    <property type="entry name" value="GntK"/>
    <property type="match status" value="1"/>
</dbReference>
<dbReference type="Pfam" id="PF01202">
    <property type="entry name" value="SKI"/>
    <property type="match status" value="1"/>
</dbReference>
<sequence length="160" mass="16825">MGVAGSGKSTVGEALAARLGADFTDSDQLHPPANIEKMSNGIPLDDDDRRPWLDLVGATLAAASGAGIVVACSALRRHYRDRIRLAAPDTVFVHLHGDRAVLATRLGARRGHFMPASLLDSQLRSLEPLDDDEAGVVVELGAPIDEVVDSALAGLSGLRR</sequence>
<evidence type="ECO:0000256" key="8">
    <source>
        <dbReference type="ARBA" id="ARBA00023064"/>
    </source>
</evidence>
<reference evidence="12 13" key="1">
    <citation type="submission" date="2019-01" db="EMBL/GenBank/DDBJ databases">
        <title>Agromyces.</title>
        <authorList>
            <person name="Li J."/>
        </authorList>
    </citation>
    <scope>NUCLEOTIDE SEQUENCE [LARGE SCALE GENOMIC DNA]</scope>
    <source>
        <strain evidence="12 13">DSM 15934</strain>
    </source>
</reference>
<evidence type="ECO:0000256" key="7">
    <source>
        <dbReference type="ARBA" id="ARBA00022840"/>
    </source>
</evidence>
<dbReference type="AlphaFoldDB" id="A0A4Q2L2X7"/>
<comment type="catalytic activity">
    <reaction evidence="9 10">
        <text>D-gluconate + ATP = 6-phospho-D-gluconate + ADP + H(+)</text>
        <dbReference type="Rhea" id="RHEA:19433"/>
        <dbReference type="ChEBI" id="CHEBI:15378"/>
        <dbReference type="ChEBI" id="CHEBI:18391"/>
        <dbReference type="ChEBI" id="CHEBI:30616"/>
        <dbReference type="ChEBI" id="CHEBI:58759"/>
        <dbReference type="ChEBI" id="CHEBI:456216"/>
        <dbReference type="EC" id="2.7.1.12"/>
    </reaction>
</comment>
<organism evidence="12 13">
    <name type="scientific">Agromyces albus</name>
    <dbReference type="NCBI Taxonomy" id="205332"/>
    <lineage>
        <taxon>Bacteria</taxon>
        <taxon>Bacillati</taxon>
        <taxon>Actinomycetota</taxon>
        <taxon>Actinomycetes</taxon>
        <taxon>Micrococcales</taxon>
        <taxon>Microbacteriaceae</taxon>
        <taxon>Agromyces</taxon>
    </lineage>
</organism>
<keyword evidence="7 10" id="KW-0067">ATP-binding</keyword>
<evidence type="ECO:0000313" key="12">
    <source>
        <dbReference type="EMBL" id="RXZ71889.1"/>
    </source>
</evidence>
<dbReference type="GO" id="GO:0046316">
    <property type="term" value="F:gluconokinase activity"/>
    <property type="evidence" value="ECO:0007669"/>
    <property type="project" value="UniProtKB-EC"/>
</dbReference>
<dbReference type="OrthoDB" id="9795716at2"/>
<evidence type="ECO:0000313" key="13">
    <source>
        <dbReference type="Proteomes" id="UP000293865"/>
    </source>
</evidence>
<accession>A0A4Q2L2X7</accession>